<accession>A0A7I7QT09</accession>
<keyword evidence="1" id="KW-0812">Transmembrane</keyword>
<proteinExistence type="predicted"/>
<sequence length="161" mass="18060">MATSDGARALRIQIFIAFMCVALLVYFVLLGRAGVLLVTSGKPAAIGLGAAIFIMPFIGLWAMVATLRAGFTHQRLARQMREEGLELDVSELPRRPSGRIERDAADALFQDVKAEVEAAPDDWRRWYRLARAYDYAGDRGRARETMKKTVEMERTARETPQ</sequence>
<evidence type="ECO:0000256" key="1">
    <source>
        <dbReference type="SAM" id="Phobius"/>
    </source>
</evidence>
<keyword evidence="3" id="KW-1185">Reference proteome</keyword>
<dbReference type="AlphaFoldDB" id="A0A7I7QT09"/>
<evidence type="ECO:0008006" key="4">
    <source>
        <dbReference type="Google" id="ProtNLM"/>
    </source>
</evidence>
<reference evidence="2 3" key="1">
    <citation type="journal article" date="2019" name="Emerg. Microbes Infect.">
        <title>Comprehensive subspecies identification of 175 nontuberculous mycobacteria species based on 7547 genomic profiles.</title>
        <authorList>
            <person name="Matsumoto Y."/>
            <person name="Kinjo T."/>
            <person name="Motooka D."/>
            <person name="Nabeya D."/>
            <person name="Jung N."/>
            <person name="Uechi K."/>
            <person name="Horii T."/>
            <person name="Iida T."/>
            <person name="Fujita J."/>
            <person name="Nakamura S."/>
        </authorList>
    </citation>
    <scope>NUCLEOTIDE SEQUENCE [LARGE SCALE GENOMIC DNA]</scope>
    <source>
        <strain evidence="2 3">JCM 17899</strain>
    </source>
</reference>
<feature type="transmembrane region" description="Helical" evidence="1">
    <location>
        <begin position="44"/>
        <end position="71"/>
    </location>
</feature>
<keyword evidence="1" id="KW-0472">Membrane</keyword>
<dbReference type="EMBL" id="AP022588">
    <property type="protein sequence ID" value="BBY29421.1"/>
    <property type="molecule type" value="Genomic_DNA"/>
</dbReference>
<evidence type="ECO:0000313" key="3">
    <source>
        <dbReference type="Proteomes" id="UP000467193"/>
    </source>
</evidence>
<name>A0A7I7QT09_9MYCO</name>
<dbReference type="KEGG" id="msei:MSEDJ_35170"/>
<keyword evidence="1" id="KW-1133">Transmembrane helix</keyword>
<dbReference type="Proteomes" id="UP000467193">
    <property type="component" value="Chromosome"/>
</dbReference>
<gene>
    <name evidence="2" type="ORF">MSEDJ_35170</name>
</gene>
<evidence type="ECO:0000313" key="2">
    <source>
        <dbReference type="EMBL" id="BBY29421.1"/>
    </source>
</evidence>
<feature type="transmembrane region" description="Helical" evidence="1">
    <location>
        <begin position="12"/>
        <end position="38"/>
    </location>
</feature>
<organism evidence="2 3">
    <name type="scientific">Mycolicibacterium sediminis</name>
    <dbReference type="NCBI Taxonomy" id="1286180"/>
    <lineage>
        <taxon>Bacteria</taxon>
        <taxon>Bacillati</taxon>
        <taxon>Actinomycetota</taxon>
        <taxon>Actinomycetes</taxon>
        <taxon>Mycobacteriales</taxon>
        <taxon>Mycobacteriaceae</taxon>
        <taxon>Mycolicibacterium</taxon>
    </lineage>
</organism>
<protein>
    <recommendedName>
        <fullName evidence="4">TPR repeat-containing protein</fullName>
    </recommendedName>
</protein>
<dbReference type="RefSeq" id="WP_163798186.1">
    <property type="nucleotide sequence ID" value="NZ_AP022588.1"/>
</dbReference>